<proteinExistence type="predicted"/>
<organism evidence="2 3">
    <name type="scientific">Anopheles atroparvus</name>
    <name type="common">European mosquito</name>
    <dbReference type="NCBI Taxonomy" id="41427"/>
    <lineage>
        <taxon>Eukaryota</taxon>
        <taxon>Metazoa</taxon>
        <taxon>Ecdysozoa</taxon>
        <taxon>Arthropoda</taxon>
        <taxon>Hexapoda</taxon>
        <taxon>Insecta</taxon>
        <taxon>Pterygota</taxon>
        <taxon>Neoptera</taxon>
        <taxon>Endopterygota</taxon>
        <taxon>Diptera</taxon>
        <taxon>Nematocera</taxon>
        <taxon>Culicoidea</taxon>
        <taxon>Culicidae</taxon>
        <taxon>Anophelinae</taxon>
        <taxon>Anopheles</taxon>
    </lineage>
</organism>
<reference evidence="3" key="1">
    <citation type="submission" date="2021-09" db="EMBL/GenBank/DDBJ databases">
        <authorList>
            <consortium name="Infravec"/>
            <person name="Campbell I L."/>
            <person name="Maslen G."/>
            <person name="Yates A."/>
        </authorList>
    </citation>
    <scope>NUCLEOTIDE SEQUENCE [LARGE SCALE GENOMIC DNA]</scope>
    <source>
        <strain evidence="3">Infravec2 EBRE</strain>
    </source>
</reference>
<sequence>MVLFRCIGLSLHASVHSHCLLCLPPARHRSFNLGTVVRCGSIATLVRN</sequence>
<evidence type="ECO:0000256" key="1">
    <source>
        <dbReference type="SAM" id="SignalP"/>
    </source>
</evidence>
<reference evidence="2" key="2">
    <citation type="submission" date="2024-04" db="UniProtKB">
        <authorList>
            <consortium name="EnsemblMetazoa"/>
        </authorList>
    </citation>
    <scope>IDENTIFICATION</scope>
    <source>
        <strain evidence="2">EBRO</strain>
    </source>
</reference>
<dbReference type="EnsemblMetazoa" id="ENSAATROPT016727">
    <property type="protein sequence ID" value="ENSAATROPP014715"/>
    <property type="gene ID" value="ENSAATROPG013694"/>
</dbReference>
<dbReference type="AlphaFoldDB" id="A0AAG5DV82"/>
<feature type="signal peptide" evidence="1">
    <location>
        <begin position="1"/>
        <end position="17"/>
    </location>
</feature>
<keyword evidence="3" id="KW-1185">Reference proteome</keyword>
<evidence type="ECO:0000313" key="2">
    <source>
        <dbReference type="EnsemblMetazoa" id="ENSAATROPP014714"/>
    </source>
</evidence>
<dbReference type="EnsemblMetazoa" id="ENSAATROPT016726">
    <property type="protein sequence ID" value="ENSAATROPP014714"/>
    <property type="gene ID" value="ENSAATROPG013694"/>
</dbReference>
<accession>A0AAG5DV82</accession>
<evidence type="ECO:0000313" key="3">
    <source>
        <dbReference type="Proteomes" id="UP000075880"/>
    </source>
</evidence>
<protein>
    <submittedName>
        <fullName evidence="2">Uncharacterized protein</fullName>
    </submittedName>
</protein>
<keyword evidence="1" id="KW-0732">Signal</keyword>
<dbReference type="Proteomes" id="UP000075880">
    <property type="component" value="Unassembled WGS sequence"/>
</dbReference>
<name>A0AAG5DV82_ANOAO</name>
<feature type="chain" id="PRO_5044707665" evidence="1">
    <location>
        <begin position="18"/>
        <end position="48"/>
    </location>
</feature>